<keyword evidence="3" id="KW-1185">Reference proteome</keyword>
<dbReference type="InterPro" id="IPR041726">
    <property type="entry name" value="ACAD10_11_N"/>
</dbReference>
<dbReference type="AlphaFoldDB" id="H0E4N7"/>
<dbReference type="InterPro" id="IPR052898">
    <property type="entry name" value="ACAD10-like"/>
</dbReference>
<dbReference type="Proteomes" id="UP000005143">
    <property type="component" value="Unassembled WGS sequence"/>
</dbReference>
<evidence type="ECO:0000259" key="1">
    <source>
        <dbReference type="Pfam" id="PF01636"/>
    </source>
</evidence>
<dbReference type="InterPro" id="IPR011009">
    <property type="entry name" value="Kinase-like_dom_sf"/>
</dbReference>
<comment type="caution">
    <text evidence="2">The sequence shown here is derived from an EMBL/GenBank/DDBJ whole genome shotgun (WGS) entry which is preliminary data.</text>
</comment>
<dbReference type="InterPro" id="IPR002575">
    <property type="entry name" value="Aminoglycoside_PTrfase"/>
</dbReference>
<reference evidence="2 3" key="1">
    <citation type="journal article" date="2013" name="Biodegradation">
        <title>Quantitative proteomic analysis of ibuprofen-degrading Patulibacter sp. strain I11.</title>
        <authorList>
            <person name="Almeida B."/>
            <person name="Kjeldal H."/>
            <person name="Lolas I."/>
            <person name="Knudsen A.D."/>
            <person name="Carvalho G."/>
            <person name="Nielsen K.L."/>
            <person name="Barreto Crespo M.T."/>
            <person name="Stensballe A."/>
            <person name="Nielsen J.L."/>
        </authorList>
    </citation>
    <scope>NUCLEOTIDE SEQUENCE [LARGE SCALE GENOMIC DNA]</scope>
    <source>
        <strain evidence="2 3">I11</strain>
    </source>
</reference>
<accession>H0E4N7</accession>
<dbReference type="GO" id="GO:0016740">
    <property type="term" value="F:transferase activity"/>
    <property type="evidence" value="ECO:0007669"/>
    <property type="project" value="UniProtKB-KW"/>
</dbReference>
<keyword evidence="2" id="KW-0808">Transferase</keyword>
<protein>
    <submittedName>
        <fullName evidence="2">Putative aminoglycoside phosphotransferase</fullName>
    </submittedName>
</protein>
<organism evidence="2 3">
    <name type="scientific">Patulibacter medicamentivorans</name>
    <dbReference type="NCBI Taxonomy" id="1097667"/>
    <lineage>
        <taxon>Bacteria</taxon>
        <taxon>Bacillati</taxon>
        <taxon>Actinomycetota</taxon>
        <taxon>Thermoleophilia</taxon>
        <taxon>Solirubrobacterales</taxon>
        <taxon>Patulibacteraceae</taxon>
        <taxon>Patulibacter</taxon>
    </lineage>
</organism>
<sequence>MSTMTDHDHRGALPLEPLTAFLDAHGLGSGPVAAVPIGEGHSNLTFLLRRRSLRLVLRRPPLGPLAPSAHDVLREARLLRALRPAGVRVPEVLAVGDDPALIGAPFYVMPFLDGHVLTATAPPALAGASRAAAIGEQLVDALVELHAVDATREPLAGFGRPAGYLERQLRRFGTLLTEHASRRLTDLELVAERLRQTLPTSGPATVVHGDYRLGNAMLAAGPGPVRVSAILDWELATVGDPLADLGYLTAMWAQTNDLEDPMLALGSLTRMPGFATREELAARYAERSGRDVGGLGWYQALAVWKAAIFLEVSYGRYLAGATTDPYFAGLGEGVPRLARRARALIEQTAVA</sequence>
<evidence type="ECO:0000313" key="3">
    <source>
        <dbReference type="Proteomes" id="UP000005143"/>
    </source>
</evidence>
<proteinExistence type="predicted"/>
<dbReference type="Gene3D" id="3.30.200.20">
    <property type="entry name" value="Phosphorylase Kinase, domain 1"/>
    <property type="match status" value="1"/>
</dbReference>
<dbReference type="Pfam" id="PF01636">
    <property type="entry name" value="APH"/>
    <property type="match status" value="1"/>
</dbReference>
<feature type="domain" description="Aminoglycoside phosphotransferase" evidence="1">
    <location>
        <begin position="35"/>
        <end position="257"/>
    </location>
</feature>
<gene>
    <name evidence="2" type="ORF">PAI11_17680</name>
</gene>
<dbReference type="PANTHER" id="PTHR47829:SF1">
    <property type="entry name" value="HAD FAMILY PHOSPHATASE"/>
    <property type="match status" value="1"/>
</dbReference>
<evidence type="ECO:0000313" key="2">
    <source>
        <dbReference type="EMBL" id="EHN11350.1"/>
    </source>
</evidence>
<dbReference type="Gene3D" id="3.90.1200.10">
    <property type="match status" value="1"/>
</dbReference>
<name>H0E4N7_9ACTN</name>
<dbReference type="PANTHER" id="PTHR47829">
    <property type="entry name" value="HYDROLASE, PUTATIVE (AFU_ORTHOLOGUE AFUA_1G12880)-RELATED"/>
    <property type="match status" value="1"/>
</dbReference>
<dbReference type="EMBL" id="AGUD01000112">
    <property type="protein sequence ID" value="EHN11350.1"/>
    <property type="molecule type" value="Genomic_DNA"/>
</dbReference>
<dbReference type="SUPFAM" id="SSF56112">
    <property type="entry name" value="Protein kinase-like (PK-like)"/>
    <property type="match status" value="1"/>
</dbReference>
<dbReference type="CDD" id="cd05154">
    <property type="entry name" value="ACAD10_11_N-like"/>
    <property type="match status" value="1"/>
</dbReference>